<sequence>MKNPIEFALISEKTPVCQRMLLAHYKITKTEPFAVTSSPLPNAFSQLEKSLSEPVTDVSASCHDLDTPDDTNDSPNNVSMDLMCIRSLWKDEEYNVESPGKRIRRDNTFVISTTITTDIDNVEFRGKRKNTGTADIEVSASDDELVSNDEFGSSEEFGPNDADENSELSETVNTDAKTVTWIECFGRLSHLRCNLMECQELISKVGKLDAPQPENLLGELLDVVERLNRQSSSLLSDTNRALAHIKSQQTQVSVFPSTEFIPIVRDPGCRRKILTDEDRVYMIEQGPFQPKLTRYPRNRDIPPPKHCQFSSEWFNTYPHLEYSISKDAAFCFVCQLFPPLPDCRKADESFAAWALNGVRAWHKMESRGKSTPGKLATHFTSSIHREALRALLAFQNKSVHVNVLLDKDHRNALIEEEAETQRNREAIKALLDVTRTLARQAISFRGSSSEKEGNGNFRQVVALVARHSPALHSRDGWMTLQRARTESIISAPDHKTSFLPC</sequence>
<feature type="region of interest" description="Disordered" evidence="1">
    <location>
        <begin position="130"/>
        <end position="171"/>
    </location>
</feature>
<organism evidence="2 3">
    <name type="scientific">Paramuricea clavata</name>
    <name type="common">Red gorgonian</name>
    <name type="synonym">Violescent sea-whip</name>
    <dbReference type="NCBI Taxonomy" id="317549"/>
    <lineage>
        <taxon>Eukaryota</taxon>
        <taxon>Metazoa</taxon>
        <taxon>Cnidaria</taxon>
        <taxon>Anthozoa</taxon>
        <taxon>Octocorallia</taxon>
        <taxon>Malacalcyonacea</taxon>
        <taxon>Plexauridae</taxon>
        <taxon>Paramuricea</taxon>
    </lineage>
</organism>
<dbReference type="AlphaFoldDB" id="A0A7D9E6J7"/>
<name>A0A7D9E6J7_PARCT</name>
<dbReference type="PANTHER" id="PTHR45749:SF21">
    <property type="entry name" value="DUF4371 DOMAIN-CONTAINING PROTEIN"/>
    <property type="match status" value="1"/>
</dbReference>
<reference evidence="2" key="1">
    <citation type="submission" date="2020-04" db="EMBL/GenBank/DDBJ databases">
        <authorList>
            <person name="Alioto T."/>
            <person name="Alioto T."/>
            <person name="Gomez Garrido J."/>
        </authorList>
    </citation>
    <scope>NUCLEOTIDE SEQUENCE</scope>
    <source>
        <strain evidence="2">A484AB</strain>
    </source>
</reference>
<evidence type="ECO:0000313" key="2">
    <source>
        <dbReference type="EMBL" id="CAB3999890.1"/>
    </source>
</evidence>
<proteinExistence type="predicted"/>
<dbReference type="Proteomes" id="UP001152795">
    <property type="component" value="Unassembled WGS sequence"/>
</dbReference>
<gene>
    <name evidence="2" type="ORF">PACLA_8A078423</name>
</gene>
<dbReference type="EMBL" id="CACRXK020003697">
    <property type="protein sequence ID" value="CAB3999890.1"/>
    <property type="molecule type" value="Genomic_DNA"/>
</dbReference>
<dbReference type="OrthoDB" id="1730821at2759"/>
<accession>A0A7D9E6J7</accession>
<protein>
    <submittedName>
        <fullName evidence="2">Uncharacterized protein</fullName>
    </submittedName>
</protein>
<keyword evidence="3" id="KW-1185">Reference proteome</keyword>
<dbReference type="InterPro" id="IPR006580">
    <property type="entry name" value="Znf_TTF"/>
</dbReference>
<evidence type="ECO:0000313" key="3">
    <source>
        <dbReference type="Proteomes" id="UP001152795"/>
    </source>
</evidence>
<evidence type="ECO:0000256" key="1">
    <source>
        <dbReference type="SAM" id="MobiDB-lite"/>
    </source>
</evidence>
<dbReference type="SMART" id="SM00597">
    <property type="entry name" value="ZnF_TTF"/>
    <property type="match status" value="1"/>
</dbReference>
<comment type="caution">
    <text evidence="2">The sequence shown here is derived from an EMBL/GenBank/DDBJ whole genome shotgun (WGS) entry which is preliminary data.</text>
</comment>
<dbReference type="PANTHER" id="PTHR45749">
    <property type="match status" value="1"/>
</dbReference>